<dbReference type="InterPro" id="IPR022630">
    <property type="entry name" value="S-AdoMet_synt_C"/>
</dbReference>
<reference evidence="16" key="3">
    <citation type="submission" date="2025-09" db="UniProtKB">
        <authorList>
            <consortium name="Ensembl"/>
        </authorList>
    </citation>
    <scope>IDENTIFICATION</scope>
</reference>
<dbReference type="EMBL" id="ADFV01186601">
    <property type="status" value="NOT_ANNOTATED_CDS"/>
    <property type="molecule type" value="Genomic_DNA"/>
</dbReference>
<dbReference type="GO" id="GO:0006556">
    <property type="term" value="P:S-adenosylmethionine biosynthetic process"/>
    <property type="evidence" value="ECO:0007669"/>
    <property type="project" value="UniProtKB-UniPathway"/>
</dbReference>
<evidence type="ECO:0000256" key="9">
    <source>
        <dbReference type="ARBA" id="ARBA00022958"/>
    </source>
</evidence>
<keyword evidence="5 11" id="KW-0479">Metal-binding</keyword>
<dbReference type="GO" id="GO:0004478">
    <property type="term" value="F:methionine adenosyltransferase activity"/>
    <property type="evidence" value="ECO:0007669"/>
    <property type="project" value="UniProtKB-EC"/>
</dbReference>
<keyword evidence="7 11" id="KW-0067">ATP-binding</keyword>
<evidence type="ECO:0000259" key="14">
    <source>
        <dbReference type="Pfam" id="PF02772"/>
    </source>
</evidence>
<evidence type="ECO:0000256" key="2">
    <source>
        <dbReference type="ARBA" id="ARBA00009685"/>
    </source>
</evidence>
<keyword evidence="9 11" id="KW-0630">Potassium</keyword>
<evidence type="ECO:0000256" key="10">
    <source>
        <dbReference type="ARBA" id="ARBA00048344"/>
    </source>
</evidence>
<evidence type="ECO:0000256" key="12">
    <source>
        <dbReference type="RuleBase" id="RU004462"/>
    </source>
</evidence>
<dbReference type="Pfam" id="PF00438">
    <property type="entry name" value="S-AdoMet_synt_N"/>
    <property type="match status" value="1"/>
</dbReference>
<keyword evidence="4 11" id="KW-0808">Transferase</keyword>
<comment type="cofactor">
    <cofactor evidence="11">
        <name>Mg(2+)</name>
        <dbReference type="ChEBI" id="CHEBI:18420"/>
    </cofactor>
    <text evidence="11">Binds 2 magnesium ions per subunit. The magnesium ions interact primarily with the substrate.</text>
</comment>
<reference evidence="16 17" key="1">
    <citation type="submission" date="2012-10" db="EMBL/GenBank/DDBJ databases">
        <authorList>
            <consortium name="Gibbon Genome Sequencing Consortium"/>
        </authorList>
    </citation>
    <scope>NUCLEOTIDE SEQUENCE [LARGE SCALE GENOMIC DNA]</scope>
</reference>
<dbReference type="EC" id="2.5.1.6" evidence="11"/>
<feature type="domain" description="S-adenosylmethionine synthetase C-terminal" evidence="15">
    <location>
        <begin position="223"/>
        <end position="340"/>
    </location>
</feature>
<dbReference type="AlphaFoldDB" id="A0A2I3FTP8"/>
<evidence type="ECO:0000313" key="17">
    <source>
        <dbReference type="Proteomes" id="UP000001073"/>
    </source>
</evidence>
<dbReference type="InterPro" id="IPR002133">
    <property type="entry name" value="S-AdoMet_synthetase"/>
</dbReference>
<dbReference type="OMA" id="TVEYRMS"/>
<feature type="domain" description="S-adenosylmethionine synthetase N-terminal" evidence="13">
    <location>
        <begin position="4"/>
        <end position="94"/>
    </location>
</feature>
<dbReference type="NCBIfam" id="TIGR01034">
    <property type="entry name" value="metK"/>
    <property type="match status" value="1"/>
</dbReference>
<dbReference type="GO" id="GO:0005524">
    <property type="term" value="F:ATP binding"/>
    <property type="evidence" value="ECO:0007669"/>
    <property type="project" value="UniProtKB-KW"/>
</dbReference>
<dbReference type="InterPro" id="IPR022628">
    <property type="entry name" value="S-AdoMet_synt_N"/>
</dbReference>
<comment type="function">
    <text evidence="11">Catalyzes the formation of S-adenosylmethionine from methionine and ATP.</text>
</comment>
<sequence>ELNKSVGEGHPDKICDQISEAVLDAHLQQNPDARVACEIVAKTGMILLAGEITSRAAVDYQKMVREAIKHIGYDDSSKGFDYKTYNVLVALEQQLPNISQGVHLDRNEEDIGAGDQGLMKLRSVCRPLTIVLAYKLKAELAELRHNGTLPWLCPDSTTQVTVRYIVHTIVLSVWHDEEVRLDEMRDALKEKVIKAIVPAKYLDEDTIYHLQPSGRLVIGGPRGDAAIMDTYRGWGVHGGGKDYTKVNHSAAYAAHSVAKSLVKGGLCRTVSYSIGVSHPLSISVFHYGTSQKSERELLEIIKKNFDLHPRVIARDLDLKKPIYQRTAAYGHFGRDSFPWEVPKKLKY</sequence>
<evidence type="ECO:0000256" key="11">
    <source>
        <dbReference type="RuleBase" id="RU000541"/>
    </source>
</evidence>
<dbReference type="GO" id="GO:0046872">
    <property type="term" value="F:metal ion binding"/>
    <property type="evidence" value="ECO:0007669"/>
    <property type="project" value="UniProtKB-KW"/>
</dbReference>
<comment type="cofactor">
    <cofactor evidence="11">
        <name>K(+)</name>
        <dbReference type="ChEBI" id="CHEBI:29103"/>
    </cofactor>
    <text evidence="11">Binds 1 potassium ion per subunit. The potassium ion interacts primarily with the substrate.</text>
</comment>
<evidence type="ECO:0000256" key="3">
    <source>
        <dbReference type="ARBA" id="ARBA00022563"/>
    </source>
</evidence>
<dbReference type="GO" id="GO:0048269">
    <property type="term" value="C:methionine adenosyltransferase complex"/>
    <property type="evidence" value="ECO:0007669"/>
    <property type="project" value="UniProtKB-ARBA"/>
</dbReference>
<keyword evidence="8 11" id="KW-0460">Magnesium</keyword>
<dbReference type="PIRSF" id="PIRSF000497">
    <property type="entry name" value="MAT"/>
    <property type="match status" value="1"/>
</dbReference>
<dbReference type="PANTHER" id="PTHR11964">
    <property type="entry name" value="S-ADENOSYLMETHIONINE SYNTHETASE"/>
    <property type="match status" value="1"/>
</dbReference>
<dbReference type="GeneTree" id="ENSGT00950000183185"/>
<evidence type="ECO:0000256" key="4">
    <source>
        <dbReference type="ARBA" id="ARBA00022679"/>
    </source>
</evidence>
<dbReference type="Pfam" id="PF02772">
    <property type="entry name" value="S-AdoMet_synt_M"/>
    <property type="match status" value="1"/>
</dbReference>
<dbReference type="STRING" id="61853.ENSNLEP00000024955"/>
<keyword evidence="6 11" id="KW-0547">Nucleotide-binding</keyword>
<evidence type="ECO:0000256" key="1">
    <source>
        <dbReference type="ARBA" id="ARBA00005224"/>
    </source>
</evidence>
<comment type="similarity">
    <text evidence="2 12">Belongs to the AdoMet synthase family.</text>
</comment>
<dbReference type="UniPathway" id="UPA00315">
    <property type="reaction ID" value="UER00080"/>
</dbReference>
<protein>
    <recommendedName>
        <fullName evidence="11">S-adenosylmethionine synthase</fullName>
        <ecNumber evidence="11">2.5.1.6</ecNumber>
    </recommendedName>
</protein>
<comment type="pathway">
    <text evidence="1 11">Amino-acid biosynthesis; S-adenosyl-L-methionine biosynthesis; S-adenosyl-L-methionine from L-methionine: step 1/1.</text>
</comment>
<dbReference type="Proteomes" id="UP000001073">
    <property type="component" value="Chromosome 10"/>
</dbReference>
<evidence type="ECO:0000256" key="6">
    <source>
        <dbReference type="ARBA" id="ARBA00022741"/>
    </source>
</evidence>
<dbReference type="FunFam" id="3.30.300.10:FF:000001">
    <property type="entry name" value="S-adenosylmethionine synthase"/>
    <property type="match status" value="1"/>
</dbReference>
<evidence type="ECO:0000256" key="8">
    <source>
        <dbReference type="ARBA" id="ARBA00022842"/>
    </source>
</evidence>
<dbReference type="FunFam" id="3.30.300.10:FF:000004">
    <property type="entry name" value="S-adenosylmethionine synthase"/>
    <property type="match status" value="1"/>
</dbReference>
<dbReference type="InterPro" id="IPR022629">
    <property type="entry name" value="S-AdoMet_synt_central"/>
</dbReference>
<dbReference type="CDD" id="cd18079">
    <property type="entry name" value="S-AdoMet_synt"/>
    <property type="match status" value="1"/>
</dbReference>
<evidence type="ECO:0000256" key="7">
    <source>
        <dbReference type="ARBA" id="ARBA00022840"/>
    </source>
</evidence>
<dbReference type="Gene3D" id="3.30.300.10">
    <property type="match status" value="3"/>
</dbReference>
<dbReference type="InParanoid" id="A0A2I3FTP8"/>
<accession>A0A2I3FTP8</accession>
<dbReference type="InterPro" id="IPR022636">
    <property type="entry name" value="S-AdoMet_synthetase_sfam"/>
</dbReference>
<dbReference type="Ensembl" id="ENSNLET00000055261.1">
    <property type="protein sequence ID" value="ENSNLEP00000024955.1"/>
    <property type="gene ID" value="ENSNLEG00000029636.1"/>
</dbReference>
<dbReference type="GO" id="GO:0051259">
    <property type="term" value="P:protein complex oligomerization"/>
    <property type="evidence" value="ECO:0007669"/>
    <property type="project" value="UniProtKB-ARBA"/>
</dbReference>
<dbReference type="FunFam" id="3.30.300.10:FF:000003">
    <property type="entry name" value="S-adenosylmethionine synthase"/>
    <property type="match status" value="1"/>
</dbReference>
<dbReference type="SUPFAM" id="SSF55973">
    <property type="entry name" value="S-adenosylmethionine synthetase"/>
    <property type="match status" value="3"/>
</dbReference>
<dbReference type="GO" id="GO:0006730">
    <property type="term" value="P:one-carbon metabolic process"/>
    <property type="evidence" value="ECO:0007669"/>
    <property type="project" value="UniProtKB-KW"/>
</dbReference>
<evidence type="ECO:0000313" key="16">
    <source>
        <dbReference type="Ensembl" id="ENSNLEP00000024955.1"/>
    </source>
</evidence>
<keyword evidence="17" id="KW-1185">Reference proteome</keyword>
<evidence type="ECO:0000259" key="15">
    <source>
        <dbReference type="Pfam" id="PF02773"/>
    </source>
</evidence>
<reference evidence="16" key="2">
    <citation type="submission" date="2025-08" db="UniProtKB">
        <authorList>
            <consortium name="Ensembl"/>
        </authorList>
    </citation>
    <scope>IDENTIFICATION</scope>
</reference>
<organism evidence="16 17">
    <name type="scientific">Nomascus leucogenys</name>
    <name type="common">Northern white-cheeked gibbon</name>
    <name type="synonym">Hylobates leucogenys</name>
    <dbReference type="NCBI Taxonomy" id="61853"/>
    <lineage>
        <taxon>Eukaryota</taxon>
        <taxon>Metazoa</taxon>
        <taxon>Chordata</taxon>
        <taxon>Craniata</taxon>
        <taxon>Vertebrata</taxon>
        <taxon>Euteleostomi</taxon>
        <taxon>Mammalia</taxon>
        <taxon>Eutheria</taxon>
        <taxon>Euarchontoglires</taxon>
        <taxon>Primates</taxon>
        <taxon>Haplorrhini</taxon>
        <taxon>Catarrhini</taxon>
        <taxon>Hylobatidae</taxon>
        <taxon>Nomascus</taxon>
    </lineage>
</organism>
<evidence type="ECO:0000259" key="13">
    <source>
        <dbReference type="Pfam" id="PF00438"/>
    </source>
</evidence>
<name>A0A2I3FTP8_NOMLE</name>
<feature type="domain" description="S-adenosylmethionine synthetase central" evidence="14">
    <location>
        <begin position="111"/>
        <end position="215"/>
    </location>
</feature>
<evidence type="ECO:0000256" key="5">
    <source>
        <dbReference type="ARBA" id="ARBA00022723"/>
    </source>
</evidence>
<keyword evidence="3 11" id="KW-0554">One-carbon metabolism</keyword>
<dbReference type="Pfam" id="PF02773">
    <property type="entry name" value="S-AdoMet_synt_C"/>
    <property type="match status" value="1"/>
</dbReference>
<comment type="catalytic activity">
    <reaction evidence="10 11">
        <text>L-methionine + ATP + H2O = S-adenosyl-L-methionine + phosphate + diphosphate</text>
        <dbReference type="Rhea" id="RHEA:21080"/>
        <dbReference type="ChEBI" id="CHEBI:15377"/>
        <dbReference type="ChEBI" id="CHEBI:30616"/>
        <dbReference type="ChEBI" id="CHEBI:33019"/>
        <dbReference type="ChEBI" id="CHEBI:43474"/>
        <dbReference type="ChEBI" id="CHEBI:57844"/>
        <dbReference type="ChEBI" id="CHEBI:59789"/>
        <dbReference type="EC" id="2.5.1.6"/>
    </reaction>
</comment>
<proteinExistence type="inferred from homology"/>